<evidence type="ECO:0000313" key="4">
    <source>
        <dbReference type="EMBL" id="MFC5913950.1"/>
    </source>
</evidence>
<sequence length="342" mass="37278">MNASPPRIPIRVRAALAAGSALLLAGCANTAQPAAVRGGDEASGRDHYPVTVHVMDDSGKKLEQTVGAEPKRVVVIGQALAELMVEFGLEDRIVGVGYLDNSYSKYADRIAKLPKISDQLPSREAVLALRPDLVLTMSFALKPDKIGEIPFWNARGVDVLPAVNYTKGRDLDSYYEDVRHVGEVFAKTERTEAYTRDQKSRIAAIKRRAKKATDSPEVLLVASGGRDTYDYYGPSLGLVDEMVNDAGGTYMKLTDDTYAQLSLESIVSADPDKIIVTEFQKSDGAKSRDRLLRDPRLKNVTAIRNGDVMIADYTTSIRGSLALADLCEDVAEFVHPDLFPAS</sequence>
<keyword evidence="2" id="KW-0732">Signal</keyword>
<comment type="caution">
    <text evidence="4">The sequence shown here is derived from an EMBL/GenBank/DDBJ whole genome shotgun (WGS) entry which is preliminary data.</text>
</comment>
<accession>A0ABW1GGG5</accession>
<dbReference type="Proteomes" id="UP001596200">
    <property type="component" value="Unassembled WGS sequence"/>
</dbReference>
<dbReference type="PANTHER" id="PTHR30535:SF34">
    <property type="entry name" value="MOLYBDATE-BINDING PROTEIN MOLA"/>
    <property type="match status" value="1"/>
</dbReference>
<organism evidence="4 5">
    <name type="scientific">Streptomyces pulveraceus</name>
    <dbReference type="NCBI Taxonomy" id="68258"/>
    <lineage>
        <taxon>Bacteria</taxon>
        <taxon>Bacillati</taxon>
        <taxon>Actinomycetota</taxon>
        <taxon>Actinomycetes</taxon>
        <taxon>Kitasatosporales</taxon>
        <taxon>Streptomycetaceae</taxon>
        <taxon>Streptomyces</taxon>
    </lineage>
</organism>
<evidence type="ECO:0000256" key="2">
    <source>
        <dbReference type="SAM" id="SignalP"/>
    </source>
</evidence>
<protein>
    <submittedName>
        <fullName evidence="4">ABC transporter substrate-binding protein</fullName>
    </submittedName>
</protein>
<dbReference type="PANTHER" id="PTHR30535">
    <property type="entry name" value="VITAMIN B12-BINDING PROTEIN"/>
    <property type="match status" value="1"/>
</dbReference>
<dbReference type="InterPro" id="IPR050902">
    <property type="entry name" value="ABC_Transporter_SBP"/>
</dbReference>
<dbReference type="SUPFAM" id="SSF53807">
    <property type="entry name" value="Helical backbone' metal receptor"/>
    <property type="match status" value="1"/>
</dbReference>
<feature type="domain" description="Fe/B12 periplasmic-binding" evidence="3">
    <location>
        <begin position="72"/>
        <end position="338"/>
    </location>
</feature>
<feature type="signal peptide" evidence="2">
    <location>
        <begin position="1"/>
        <end position="30"/>
    </location>
</feature>
<dbReference type="EMBL" id="JBHSPU010000011">
    <property type="protein sequence ID" value="MFC5913950.1"/>
    <property type="molecule type" value="Genomic_DNA"/>
</dbReference>
<gene>
    <name evidence="4" type="ORF">ACFP1B_10990</name>
</gene>
<evidence type="ECO:0000313" key="5">
    <source>
        <dbReference type="Proteomes" id="UP001596200"/>
    </source>
</evidence>
<dbReference type="InterPro" id="IPR002491">
    <property type="entry name" value="ABC_transptr_periplasmic_BD"/>
</dbReference>
<dbReference type="PROSITE" id="PS51257">
    <property type="entry name" value="PROKAR_LIPOPROTEIN"/>
    <property type="match status" value="1"/>
</dbReference>
<dbReference type="Pfam" id="PF01497">
    <property type="entry name" value="Peripla_BP_2"/>
    <property type="match status" value="1"/>
</dbReference>
<proteinExistence type="inferred from homology"/>
<name>A0ABW1GGG5_9ACTN</name>
<dbReference type="Gene3D" id="3.40.50.1980">
    <property type="entry name" value="Nitrogenase molybdenum iron protein domain"/>
    <property type="match status" value="2"/>
</dbReference>
<dbReference type="RefSeq" id="WP_344507712.1">
    <property type="nucleotide sequence ID" value="NZ_BAAATU010000003.1"/>
</dbReference>
<evidence type="ECO:0000259" key="3">
    <source>
        <dbReference type="PROSITE" id="PS50983"/>
    </source>
</evidence>
<keyword evidence="5" id="KW-1185">Reference proteome</keyword>
<dbReference type="PROSITE" id="PS50983">
    <property type="entry name" value="FE_B12_PBP"/>
    <property type="match status" value="1"/>
</dbReference>
<comment type="similarity">
    <text evidence="1">Belongs to the bacterial solute-binding protein 8 family.</text>
</comment>
<feature type="chain" id="PRO_5045142445" evidence="2">
    <location>
        <begin position="31"/>
        <end position="342"/>
    </location>
</feature>
<evidence type="ECO:0000256" key="1">
    <source>
        <dbReference type="ARBA" id="ARBA00008814"/>
    </source>
</evidence>
<reference evidence="5" key="1">
    <citation type="journal article" date="2019" name="Int. J. Syst. Evol. Microbiol.">
        <title>The Global Catalogue of Microorganisms (GCM) 10K type strain sequencing project: providing services to taxonomists for standard genome sequencing and annotation.</title>
        <authorList>
            <consortium name="The Broad Institute Genomics Platform"/>
            <consortium name="The Broad Institute Genome Sequencing Center for Infectious Disease"/>
            <person name="Wu L."/>
            <person name="Ma J."/>
        </authorList>
    </citation>
    <scope>NUCLEOTIDE SEQUENCE [LARGE SCALE GENOMIC DNA]</scope>
    <source>
        <strain evidence="5">JCM 4147</strain>
    </source>
</reference>